<dbReference type="PROSITE" id="PS50088">
    <property type="entry name" value="ANK_REPEAT"/>
    <property type="match status" value="6"/>
</dbReference>
<dbReference type="InterPro" id="IPR002110">
    <property type="entry name" value="Ankyrin_rpt"/>
</dbReference>
<reference evidence="3" key="1">
    <citation type="submission" date="2018-05" db="EMBL/GenBank/DDBJ databases">
        <authorList>
            <person name="Lanie J.A."/>
            <person name="Ng W.-L."/>
            <person name="Kazmierczak K.M."/>
            <person name="Andrzejewski T.M."/>
            <person name="Davidsen T.M."/>
            <person name="Wayne K.J."/>
            <person name="Tettelin H."/>
            <person name="Glass J.I."/>
            <person name="Rusch D."/>
            <person name="Podicherti R."/>
            <person name="Tsui H.-C.T."/>
            <person name="Winkler M.E."/>
        </authorList>
    </citation>
    <scope>NUCLEOTIDE SEQUENCE</scope>
</reference>
<sequence>VKTFLANLSVLCSFLALPSLGLSQEAPEKPIWDAASDGDIEAIEDHIAAETDLNEQNETGYTPLHYGVMKTRPGVVALLLEAGADPDVVNSQDKTPLDLAISGSKDEIIDLLLEAGAAVEPPEDGIHVLAWNNEVIGVKLHIYAGTDIDQADEFGYIPLLLAVEKGHIGVLELLIKHEANLEVSDPDGFTPLIMSAELNHPELLQLLLDGGADIAAEDKAERTALDWAIIMQSAETETILRENDAPSSAEKSFIAAIQTNNIDAVKALLEKGVDVNEPAYTTKTPLHYASHSRNKEILKLMMTEGADLEAKTEQGFTPLSYAVGLNHPDNCRLLLEAGAEVDSIDNWKRTNLNVAANQGLTEVTVILLEFDANVNTLDVWNWSALDVAEAYGFPEVAELIIEAGGVNGPRITIHEAAGAGVNELVALHLFFGTDINLLSDAGETPLDTAANVNKAETVTFLQEQTHLDFATNDDDERVIRVVGPYGVGDLAPLLEFTIESSTNLSDWDTVESVDSDDGVGDMAFTPNAATPARFFRVTVAELEE</sequence>
<accession>A0A381VJF3</accession>
<evidence type="ECO:0000313" key="3">
    <source>
        <dbReference type="EMBL" id="SVA40469.1"/>
    </source>
</evidence>
<name>A0A381VJF3_9ZZZZ</name>
<feature type="non-terminal residue" evidence="3">
    <location>
        <position position="1"/>
    </location>
</feature>
<dbReference type="EMBL" id="UINC01009007">
    <property type="protein sequence ID" value="SVA40469.1"/>
    <property type="molecule type" value="Genomic_DNA"/>
</dbReference>
<dbReference type="SUPFAM" id="SSF48403">
    <property type="entry name" value="Ankyrin repeat"/>
    <property type="match status" value="2"/>
</dbReference>
<keyword evidence="2" id="KW-0040">ANK repeat</keyword>
<proteinExistence type="predicted"/>
<keyword evidence="1" id="KW-0677">Repeat</keyword>
<dbReference type="InterPro" id="IPR036770">
    <property type="entry name" value="Ankyrin_rpt-contain_sf"/>
</dbReference>
<organism evidence="3">
    <name type="scientific">marine metagenome</name>
    <dbReference type="NCBI Taxonomy" id="408172"/>
    <lineage>
        <taxon>unclassified sequences</taxon>
        <taxon>metagenomes</taxon>
        <taxon>ecological metagenomes</taxon>
    </lineage>
</organism>
<dbReference type="AlphaFoldDB" id="A0A381VJF3"/>
<dbReference type="PANTHER" id="PTHR24198:SF165">
    <property type="entry name" value="ANKYRIN REPEAT-CONTAINING PROTEIN-RELATED"/>
    <property type="match status" value="1"/>
</dbReference>
<dbReference type="SMART" id="SM00248">
    <property type="entry name" value="ANK"/>
    <property type="match status" value="10"/>
</dbReference>
<evidence type="ECO:0000256" key="1">
    <source>
        <dbReference type="ARBA" id="ARBA00022737"/>
    </source>
</evidence>
<protein>
    <submittedName>
        <fullName evidence="3">Uncharacterized protein</fullName>
    </submittedName>
</protein>
<dbReference type="PANTHER" id="PTHR24198">
    <property type="entry name" value="ANKYRIN REPEAT AND PROTEIN KINASE DOMAIN-CONTAINING PROTEIN"/>
    <property type="match status" value="1"/>
</dbReference>
<dbReference type="PROSITE" id="PS50297">
    <property type="entry name" value="ANK_REP_REGION"/>
    <property type="match status" value="6"/>
</dbReference>
<dbReference type="Gene3D" id="1.25.40.20">
    <property type="entry name" value="Ankyrin repeat-containing domain"/>
    <property type="match status" value="3"/>
</dbReference>
<gene>
    <name evidence="3" type="ORF">METZ01_LOCUS93323</name>
</gene>
<evidence type="ECO:0000256" key="2">
    <source>
        <dbReference type="ARBA" id="ARBA00023043"/>
    </source>
</evidence>
<dbReference type="Pfam" id="PF12796">
    <property type="entry name" value="Ank_2"/>
    <property type="match status" value="3"/>
</dbReference>